<organism evidence="1 2">
    <name type="scientific">Mucilaginibacter pineti</name>
    <dbReference type="NCBI Taxonomy" id="1391627"/>
    <lineage>
        <taxon>Bacteria</taxon>
        <taxon>Pseudomonadati</taxon>
        <taxon>Bacteroidota</taxon>
        <taxon>Sphingobacteriia</taxon>
        <taxon>Sphingobacteriales</taxon>
        <taxon>Sphingobacteriaceae</taxon>
        <taxon>Mucilaginibacter</taxon>
    </lineage>
</organism>
<accession>A0A1G7G9L6</accession>
<dbReference type="AlphaFoldDB" id="A0A1G7G9L6"/>
<dbReference type="RefSeq" id="WP_091151841.1">
    <property type="nucleotide sequence ID" value="NZ_FNAI01000010.1"/>
</dbReference>
<evidence type="ECO:0000313" key="2">
    <source>
        <dbReference type="Proteomes" id="UP000199072"/>
    </source>
</evidence>
<dbReference type="STRING" id="1391627.SAMN05216464_11036"/>
<gene>
    <name evidence="1" type="ORF">SAMN05216464_11036</name>
</gene>
<dbReference type="EMBL" id="FNAI01000010">
    <property type="protein sequence ID" value="SDE84787.1"/>
    <property type="molecule type" value="Genomic_DNA"/>
</dbReference>
<reference evidence="1 2" key="1">
    <citation type="submission" date="2016-10" db="EMBL/GenBank/DDBJ databases">
        <authorList>
            <person name="de Groot N.N."/>
        </authorList>
    </citation>
    <scope>NUCLEOTIDE SEQUENCE [LARGE SCALE GENOMIC DNA]</scope>
    <source>
        <strain evidence="1 2">47C3B</strain>
    </source>
</reference>
<keyword evidence="2" id="KW-1185">Reference proteome</keyword>
<protein>
    <submittedName>
        <fullName evidence="1">Uncharacterized protein</fullName>
    </submittedName>
</protein>
<sequence length="82" mass="9648">MSEDQIKLNLTLKAIAELVNIAAEDPYILNIIRKMPEKDIRFVMDSVIDKDLGAYLTCFEELDEFEWCRVILLVMEERRQAQ</sequence>
<proteinExistence type="predicted"/>
<name>A0A1G7G9L6_9SPHI</name>
<dbReference type="Proteomes" id="UP000199072">
    <property type="component" value="Unassembled WGS sequence"/>
</dbReference>
<evidence type="ECO:0000313" key="1">
    <source>
        <dbReference type="EMBL" id="SDE84787.1"/>
    </source>
</evidence>